<sequence length="444" mass="49808">MQIELKEQLNSLEVKGFARETLEFIDECATTYHVVKGLSDILDENGFVRLNPYVSWSLKEGGRYYVKKTNTTVVAFTIPNKLNLEKGFKIFGCHTDSPSIRIKPNPEMITNNMLRLNTEVYGGPNLSTWFDRSLGIAGRVVLKTDDVFRPKTEIIKIEDKAVVIPSLCIHQNRDVNNGYKIDKQNDILPIIALVNSNFEKDNYLLKLIAKQMKIEVSDILDFDLALYPLEKGILVGMNDEMMQSTKMDNLLSVYAGIIALAESGNDSGKINVYAAFDNEEIGSSTKQGADSEYLSRILERICYSLSLNRQNFLEMLANSFMLSCDTGHVAHPSFPNKKDPTNQCEMNKGVSLKLSVNQRYTSDGFSMAVIKQIAKNAGLNLQYFVNRSNEIGGSTIGPLSSTHLDIDSVDIGIPILSMHSIKELCGIYDLFDLKNLTKEFFETK</sequence>
<dbReference type="GO" id="GO:0004177">
    <property type="term" value="F:aminopeptidase activity"/>
    <property type="evidence" value="ECO:0007669"/>
    <property type="project" value="UniProtKB-KW"/>
</dbReference>
<dbReference type="EC" id="3.4.11.-" evidence="10"/>
<dbReference type="CDD" id="cd05658">
    <property type="entry name" value="M18_DAP"/>
    <property type="match status" value="1"/>
</dbReference>
<dbReference type="Pfam" id="PF02127">
    <property type="entry name" value="Peptidase_M18"/>
    <property type="match status" value="1"/>
</dbReference>
<dbReference type="InterPro" id="IPR023358">
    <property type="entry name" value="Peptidase_M18_dom2"/>
</dbReference>
<dbReference type="PRINTS" id="PR00932">
    <property type="entry name" value="AMINO1PTASE"/>
</dbReference>
<keyword evidence="12" id="KW-1185">Reference proteome</keyword>
<dbReference type="Gene3D" id="3.40.630.10">
    <property type="entry name" value="Zn peptidases"/>
    <property type="match status" value="1"/>
</dbReference>
<organism evidence="11 12">
    <name type="scientific">Oceanivirga miroungae</name>
    <dbReference type="NCBI Taxonomy" id="1130046"/>
    <lineage>
        <taxon>Bacteria</taxon>
        <taxon>Fusobacteriati</taxon>
        <taxon>Fusobacteriota</taxon>
        <taxon>Fusobacteriia</taxon>
        <taxon>Fusobacteriales</taxon>
        <taxon>Leptotrichiaceae</taxon>
        <taxon>Oceanivirga</taxon>
    </lineage>
</organism>
<evidence type="ECO:0000256" key="7">
    <source>
        <dbReference type="ARBA" id="ARBA00022833"/>
    </source>
</evidence>
<dbReference type="NCBIfam" id="NF002759">
    <property type="entry name" value="PRK02813.1"/>
    <property type="match status" value="1"/>
</dbReference>
<dbReference type="SUPFAM" id="SSF101821">
    <property type="entry name" value="Aminopeptidase/glucanase lid domain"/>
    <property type="match status" value="1"/>
</dbReference>
<proteinExistence type="inferred from homology"/>
<reference evidence="11 12" key="1">
    <citation type="submission" date="2019-10" db="EMBL/GenBank/DDBJ databases">
        <authorList>
            <person name="Blom J."/>
        </authorList>
    </citation>
    <scope>NUCLEOTIDE SEQUENCE [LARGE SCALE GENOMIC DNA]</scope>
    <source>
        <strain evidence="11 12">ES3154-GLU</strain>
    </source>
</reference>
<evidence type="ECO:0000313" key="11">
    <source>
        <dbReference type="EMBL" id="VWL85674.1"/>
    </source>
</evidence>
<dbReference type="PANTHER" id="PTHR28570:SF3">
    <property type="entry name" value="ASPARTYL AMINOPEPTIDASE"/>
    <property type="match status" value="1"/>
</dbReference>
<comment type="similarity">
    <text evidence="2 9">Belongs to the peptidase M18 family.</text>
</comment>
<keyword evidence="6 9" id="KW-0378">Hydrolase</keyword>
<keyword evidence="3 9" id="KW-0031">Aminopeptidase</keyword>
<dbReference type="Proteomes" id="UP000419017">
    <property type="component" value="Unassembled WGS sequence"/>
</dbReference>
<dbReference type="GO" id="GO:0006508">
    <property type="term" value="P:proteolysis"/>
    <property type="evidence" value="ECO:0007669"/>
    <property type="project" value="UniProtKB-KW"/>
</dbReference>
<evidence type="ECO:0000256" key="9">
    <source>
        <dbReference type="RuleBase" id="RU004386"/>
    </source>
</evidence>
<evidence type="ECO:0000313" key="12">
    <source>
        <dbReference type="Proteomes" id="UP000419017"/>
    </source>
</evidence>
<dbReference type="RefSeq" id="WP_156683649.1">
    <property type="nucleotide sequence ID" value="NZ_CABWIB010000001.1"/>
</dbReference>
<evidence type="ECO:0000256" key="5">
    <source>
        <dbReference type="ARBA" id="ARBA00022723"/>
    </source>
</evidence>
<evidence type="ECO:0000256" key="2">
    <source>
        <dbReference type="ARBA" id="ARBA00008290"/>
    </source>
</evidence>
<dbReference type="InterPro" id="IPR001948">
    <property type="entry name" value="Peptidase_M18"/>
</dbReference>
<dbReference type="PANTHER" id="PTHR28570">
    <property type="entry name" value="ASPARTYL AMINOPEPTIDASE"/>
    <property type="match status" value="1"/>
</dbReference>
<comment type="cofactor">
    <cofactor evidence="1 10">
        <name>Zn(2+)</name>
        <dbReference type="ChEBI" id="CHEBI:29105"/>
    </cofactor>
</comment>
<keyword evidence="5 9" id="KW-0479">Metal-binding</keyword>
<evidence type="ECO:0000256" key="10">
    <source>
        <dbReference type="RuleBase" id="RU004387"/>
    </source>
</evidence>
<dbReference type="GO" id="GO:0005737">
    <property type="term" value="C:cytoplasm"/>
    <property type="evidence" value="ECO:0007669"/>
    <property type="project" value="UniProtKB-ARBA"/>
</dbReference>
<dbReference type="GO" id="GO:0008237">
    <property type="term" value="F:metallopeptidase activity"/>
    <property type="evidence" value="ECO:0007669"/>
    <property type="project" value="UniProtKB-KW"/>
</dbReference>
<keyword evidence="8 9" id="KW-0482">Metalloprotease</keyword>
<evidence type="ECO:0000256" key="4">
    <source>
        <dbReference type="ARBA" id="ARBA00022670"/>
    </source>
</evidence>
<dbReference type="AlphaFoldDB" id="A0A6I8M722"/>
<accession>A0A6I8M722</accession>
<evidence type="ECO:0000256" key="8">
    <source>
        <dbReference type="ARBA" id="ARBA00023049"/>
    </source>
</evidence>
<protein>
    <recommendedName>
        <fullName evidence="10">M18 family aminopeptidase</fullName>
        <ecNumber evidence="10">3.4.11.-</ecNumber>
    </recommendedName>
</protein>
<evidence type="ECO:0000256" key="6">
    <source>
        <dbReference type="ARBA" id="ARBA00022801"/>
    </source>
</evidence>
<keyword evidence="7 9" id="KW-0862">Zinc</keyword>
<keyword evidence="4 9" id="KW-0645">Protease</keyword>
<dbReference type="GO" id="GO:0008270">
    <property type="term" value="F:zinc ion binding"/>
    <property type="evidence" value="ECO:0007669"/>
    <property type="project" value="InterPro"/>
</dbReference>
<dbReference type="SUPFAM" id="SSF53187">
    <property type="entry name" value="Zn-dependent exopeptidases"/>
    <property type="match status" value="1"/>
</dbReference>
<dbReference type="EMBL" id="CABWIB010000001">
    <property type="protein sequence ID" value="VWL85674.1"/>
    <property type="molecule type" value="Genomic_DNA"/>
</dbReference>
<name>A0A6I8M722_9FUSO</name>
<dbReference type="Gene3D" id="2.30.250.10">
    <property type="entry name" value="Aminopeptidase i, Domain 2"/>
    <property type="match status" value="1"/>
</dbReference>
<evidence type="ECO:0000256" key="1">
    <source>
        <dbReference type="ARBA" id="ARBA00001947"/>
    </source>
</evidence>
<evidence type="ECO:0000256" key="3">
    <source>
        <dbReference type="ARBA" id="ARBA00022438"/>
    </source>
</evidence>
<gene>
    <name evidence="11" type="ORF">OMES3154_00958</name>
</gene>